<dbReference type="InterPro" id="IPR053952">
    <property type="entry name" value="K_trans_C"/>
</dbReference>
<feature type="transmembrane region" description="Helical" evidence="11">
    <location>
        <begin position="425"/>
        <end position="445"/>
    </location>
</feature>
<dbReference type="InterPro" id="IPR003855">
    <property type="entry name" value="K+_transporter"/>
</dbReference>
<feature type="transmembrane region" description="Helical" evidence="11">
    <location>
        <begin position="7"/>
        <end position="26"/>
    </location>
</feature>
<keyword evidence="3 11" id="KW-1003">Cell membrane</keyword>
<name>A0ABT8CYC9_9FLAO</name>
<feature type="transmembrane region" description="Helical" evidence="11">
    <location>
        <begin position="168"/>
        <end position="190"/>
    </location>
</feature>
<evidence type="ECO:0000256" key="2">
    <source>
        <dbReference type="ARBA" id="ARBA00022448"/>
    </source>
</evidence>
<feature type="transmembrane region" description="Helical" evidence="11">
    <location>
        <begin position="210"/>
        <end position="228"/>
    </location>
</feature>
<dbReference type="Pfam" id="PF02705">
    <property type="entry name" value="K_trans"/>
    <property type="match status" value="1"/>
</dbReference>
<evidence type="ECO:0000256" key="10">
    <source>
        <dbReference type="ARBA" id="ARBA00023136"/>
    </source>
</evidence>
<feature type="transmembrane region" description="Helical" evidence="11">
    <location>
        <begin position="46"/>
        <end position="64"/>
    </location>
</feature>
<keyword evidence="10 11" id="KW-0472">Membrane</keyword>
<feature type="domain" description="K+ potassium transporter C-terminal" evidence="13">
    <location>
        <begin position="480"/>
        <end position="635"/>
    </location>
</feature>
<keyword evidence="4 11" id="KW-0633">Potassium transport</keyword>
<dbReference type="HAMAP" id="MF_01522">
    <property type="entry name" value="Kup"/>
    <property type="match status" value="1"/>
</dbReference>
<evidence type="ECO:0000256" key="3">
    <source>
        <dbReference type="ARBA" id="ARBA00022475"/>
    </source>
</evidence>
<evidence type="ECO:0000313" key="15">
    <source>
        <dbReference type="Proteomes" id="UP001242368"/>
    </source>
</evidence>
<evidence type="ECO:0000256" key="4">
    <source>
        <dbReference type="ARBA" id="ARBA00022538"/>
    </source>
</evidence>
<evidence type="ECO:0000256" key="6">
    <source>
        <dbReference type="ARBA" id="ARBA00022847"/>
    </source>
</evidence>
<feature type="transmembrane region" description="Helical" evidence="11">
    <location>
        <begin position="398"/>
        <end position="419"/>
    </location>
</feature>
<organism evidence="14 15">
    <name type="scientific">Paenimyroides ceti</name>
    <dbReference type="NCBI Taxonomy" id="395087"/>
    <lineage>
        <taxon>Bacteria</taxon>
        <taxon>Pseudomonadati</taxon>
        <taxon>Bacteroidota</taxon>
        <taxon>Flavobacteriia</taxon>
        <taxon>Flavobacteriales</taxon>
        <taxon>Flavobacteriaceae</taxon>
        <taxon>Paenimyroides</taxon>
    </lineage>
</organism>
<reference evidence="15" key="1">
    <citation type="journal article" date="2019" name="Int. J. Syst. Evol. Microbiol.">
        <title>The Global Catalogue of Microorganisms (GCM) 10K type strain sequencing project: providing services to taxonomists for standard genome sequencing and annotation.</title>
        <authorList>
            <consortium name="The Broad Institute Genomics Platform"/>
            <consortium name="The Broad Institute Genome Sequencing Center for Infectious Disease"/>
            <person name="Wu L."/>
            <person name="Ma J."/>
        </authorList>
    </citation>
    <scope>NUCLEOTIDE SEQUENCE [LARGE SCALE GENOMIC DNA]</scope>
    <source>
        <strain evidence="15">CECT 7184</strain>
    </source>
</reference>
<dbReference type="InterPro" id="IPR053951">
    <property type="entry name" value="K_trans_N"/>
</dbReference>
<feature type="transmembrane region" description="Helical" evidence="11">
    <location>
        <begin position="240"/>
        <end position="261"/>
    </location>
</feature>
<feature type="transmembrane region" description="Helical" evidence="11">
    <location>
        <begin position="137"/>
        <end position="156"/>
    </location>
</feature>
<keyword evidence="9 11" id="KW-0406">Ion transport</keyword>
<keyword evidence="5 11" id="KW-0812">Transmembrane</keyword>
<evidence type="ECO:0000256" key="9">
    <source>
        <dbReference type="ARBA" id="ARBA00023065"/>
    </source>
</evidence>
<comment type="caution">
    <text evidence="14">The sequence shown here is derived from an EMBL/GenBank/DDBJ whole genome shotgun (WGS) entry which is preliminary data.</text>
</comment>
<keyword evidence="7 11" id="KW-0630">Potassium</keyword>
<keyword evidence="2 11" id="KW-0813">Transport</keyword>
<evidence type="ECO:0000313" key="14">
    <source>
        <dbReference type="EMBL" id="MDN3708638.1"/>
    </source>
</evidence>
<gene>
    <name evidence="11" type="primary">kup</name>
    <name evidence="14" type="ORF">QW060_16165</name>
</gene>
<evidence type="ECO:0000256" key="7">
    <source>
        <dbReference type="ARBA" id="ARBA00022958"/>
    </source>
</evidence>
<dbReference type="PANTHER" id="PTHR30540">
    <property type="entry name" value="OSMOTIC STRESS POTASSIUM TRANSPORTER"/>
    <property type="match status" value="1"/>
</dbReference>
<keyword evidence="6 11" id="KW-0769">Symport</keyword>
<feature type="transmembrane region" description="Helical" evidence="11">
    <location>
        <begin position="339"/>
        <end position="359"/>
    </location>
</feature>
<dbReference type="PANTHER" id="PTHR30540:SF83">
    <property type="entry name" value="K+ POTASSIUM TRANSPORTER"/>
    <property type="match status" value="1"/>
</dbReference>
<feature type="transmembrane region" description="Helical" evidence="11">
    <location>
        <begin position="289"/>
        <end position="318"/>
    </location>
</feature>
<accession>A0ABT8CYC9</accession>
<sequence length="658" mass="74496">MKSQQSSGHFSTVTFGSLLVTLGIIYGDIGTSPLYVMKAIFGHVPISRSLVIGAVSCVFWTLTIQTTIKYVFLTLKADNNGEGGIFSLYTLVKRLRKRWLIIPAIIGGSAMIADGVITPPISISSAIEGLKIYQPEIQTVPIVIAIIIILFFFQSYGTKLIGKFFGPIMLLWFLMLGVLGFFQIISHISILEALNPVHAIELLQLHPDGFFVLGFVFLCTTGAEALYSDLGHCGIKNIRISWIFVKSMLVLNYFGQGAYLITQENQSLEYVADGVASVKNPFYLIMPEWFLPVGICIATAAAIIAAQALITGSFTMINEAMRLNFWPRVRVKYPSIIKGQLYIPSINWLLCIGCILIVLHFQESSNMEAAYGLAIVMCMISTTILLTYFMILKRYNKVLIFLFLTFYIGLEICFFIANVEKFPHGGYVSIIIASLLAFVMCSWFLGKKIRNNYTEFVKISDYSKVICDLSKDESIAKYSTNLIYLTNSRIKEDIESKIVYSILRKRPKRADIYWLLHVNVLDAPYTMEYQVKNISDNIIRVDFYLGFRVIPKISQLFLKVLEDLTASGEIDTLSTYESLRKNNILGDFKYVIIEKAITYDNDLPWYEAFILDVYSFIKRLSLSEEKAFGLDNSSVKIEYYPMILHPKSTINLKRRPQS</sequence>
<keyword evidence="15" id="KW-1185">Reference proteome</keyword>
<comment type="function">
    <text evidence="11">Transport of potassium into the cell. Likely operates as a K(+):H(+) symporter.</text>
</comment>
<comment type="subcellular location">
    <subcellularLocation>
        <location evidence="11">Cell membrane</location>
        <topology evidence="11">Multi-pass membrane protein</topology>
    </subcellularLocation>
    <subcellularLocation>
        <location evidence="1">Membrane</location>
        <topology evidence="1">Multi-pass membrane protein</topology>
    </subcellularLocation>
</comment>
<evidence type="ECO:0000259" key="13">
    <source>
        <dbReference type="Pfam" id="PF22776"/>
    </source>
</evidence>
<proteinExistence type="inferred from homology"/>
<comment type="catalytic activity">
    <reaction evidence="11">
        <text>K(+)(in) + H(+)(in) = K(+)(out) + H(+)(out)</text>
        <dbReference type="Rhea" id="RHEA:28490"/>
        <dbReference type="ChEBI" id="CHEBI:15378"/>
        <dbReference type="ChEBI" id="CHEBI:29103"/>
    </reaction>
</comment>
<feature type="transmembrane region" description="Helical" evidence="11">
    <location>
        <begin position="371"/>
        <end position="391"/>
    </location>
</feature>
<dbReference type="RefSeq" id="WP_290364494.1">
    <property type="nucleotide sequence ID" value="NZ_JAUFQU010000001.1"/>
</dbReference>
<feature type="domain" description="K+ potassium transporter integral membrane" evidence="12">
    <location>
        <begin position="19"/>
        <end position="456"/>
    </location>
</feature>
<dbReference type="InterPro" id="IPR023051">
    <property type="entry name" value="Kup"/>
</dbReference>
<feature type="transmembrane region" description="Helical" evidence="11">
    <location>
        <begin position="99"/>
        <end position="117"/>
    </location>
</feature>
<dbReference type="Pfam" id="PF22776">
    <property type="entry name" value="K_trans_C"/>
    <property type="match status" value="1"/>
</dbReference>
<keyword evidence="8 11" id="KW-1133">Transmembrane helix</keyword>
<evidence type="ECO:0000259" key="12">
    <source>
        <dbReference type="Pfam" id="PF02705"/>
    </source>
</evidence>
<evidence type="ECO:0000256" key="5">
    <source>
        <dbReference type="ARBA" id="ARBA00022692"/>
    </source>
</evidence>
<dbReference type="Proteomes" id="UP001242368">
    <property type="component" value="Unassembled WGS sequence"/>
</dbReference>
<dbReference type="EMBL" id="JAUFQU010000001">
    <property type="protein sequence ID" value="MDN3708638.1"/>
    <property type="molecule type" value="Genomic_DNA"/>
</dbReference>
<evidence type="ECO:0000256" key="8">
    <source>
        <dbReference type="ARBA" id="ARBA00022989"/>
    </source>
</evidence>
<protein>
    <recommendedName>
        <fullName evidence="11">Probable potassium transport system protein Kup</fullName>
    </recommendedName>
</protein>
<evidence type="ECO:0000256" key="1">
    <source>
        <dbReference type="ARBA" id="ARBA00004141"/>
    </source>
</evidence>
<comment type="similarity">
    <text evidence="11">Belongs to the HAK/KUP transporter (TC 2.A.72) family.</text>
</comment>
<evidence type="ECO:0000256" key="11">
    <source>
        <dbReference type="HAMAP-Rule" id="MF_01522"/>
    </source>
</evidence>